<dbReference type="SUPFAM" id="SSF56219">
    <property type="entry name" value="DNase I-like"/>
    <property type="match status" value="1"/>
</dbReference>
<dbReference type="Proteomes" id="UP001627154">
    <property type="component" value="Unassembled WGS sequence"/>
</dbReference>
<comment type="caution">
    <text evidence="2">The sequence shown here is derived from an EMBL/GenBank/DDBJ whole genome shotgun (WGS) entry which is preliminary data.</text>
</comment>
<accession>A0ABD2W677</accession>
<dbReference type="InterPro" id="IPR036691">
    <property type="entry name" value="Endo/exonu/phosph_ase_sf"/>
</dbReference>
<dbReference type="Pfam" id="PF14529">
    <property type="entry name" value="Exo_endo_phos_2"/>
    <property type="match status" value="1"/>
</dbReference>
<feature type="domain" description="Endonuclease/exonuclease/phosphatase" evidence="1">
    <location>
        <begin position="26"/>
        <end position="142"/>
    </location>
</feature>
<evidence type="ECO:0000313" key="3">
    <source>
        <dbReference type="Proteomes" id="UP001627154"/>
    </source>
</evidence>
<gene>
    <name evidence="2" type="ORF">TKK_016611</name>
</gene>
<evidence type="ECO:0000313" key="2">
    <source>
        <dbReference type="EMBL" id="KAL3388382.1"/>
    </source>
</evidence>
<reference evidence="2 3" key="1">
    <citation type="journal article" date="2024" name="bioRxiv">
        <title>A reference genome for Trichogramma kaykai: A tiny desert-dwelling parasitoid wasp with competing sex-ratio distorters.</title>
        <authorList>
            <person name="Culotta J."/>
            <person name="Lindsey A.R."/>
        </authorList>
    </citation>
    <scope>NUCLEOTIDE SEQUENCE [LARGE SCALE GENOMIC DNA]</scope>
    <source>
        <strain evidence="2 3">KSX58</strain>
    </source>
</reference>
<sequence length="149" mass="16907">MATLVRQVSTSHCVVAHISGPIQQFYLVSLYFQFSKLIAHYAQQLTAALECVRFDRVIIGADVNRVSPIWSEKTTTSDSNGHCFKDVIQAANLVPLNKPGNLCTHISDNKDIDITLVSPKLFDKVINWRVMEDWTLSYHRKIVFEIGKE</sequence>
<keyword evidence="3" id="KW-1185">Reference proteome</keyword>
<dbReference type="InterPro" id="IPR005135">
    <property type="entry name" value="Endo/exonuclease/phosphatase"/>
</dbReference>
<proteinExistence type="predicted"/>
<dbReference type="Gene3D" id="3.60.10.10">
    <property type="entry name" value="Endonuclease/exonuclease/phosphatase"/>
    <property type="match status" value="1"/>
</dbReference>
<dbReference type="AlphaFoldDB" id="A0ABD2W677"/>
<evidence type="ECO:0000259" key="1">
    <source>
        <dbReference type="Pfam" id="PF14529"/>
    </source>
</evidence>
<name>A0ABD2W677_9HYME</name>
<organism evidence="2 3">
    <name type="scientific">Trichogramma kaykai</name>
    <dbReference type="NCBI Taxonomy" id="54128"/>
    <lineage>
        <taxon>Eukaryota</taxon>
        <taxon>Metazoa</taxon>
        <taxon>Ecdysozoa</taxon>
        <taxon>Arthropoda</taxon>
        <taxon>Hexapoda</taxon>
        <taxon>Insecta</taxon>
        <taxon>Pterygota</taxon>
        <taxon>Neoptera</taxon>
        <taxon>Endopterygota</taxon>
        <taxon>Hymenoptera</taxon>
        <taxon>Apocrita</taxon>
        <taxon>Proctotrupomorpha</taxon>
        <taxon>Chalcidoidea</taxon>
        <taxon>Trichogrammatidae</taxon>
        <taxon>Trichogramma</taxon>
    </lineage>
</organism>
<protein>
    <recommendedName>
        <fullName evidence="1">Endonuclease/exonuclease/phosphatase domain-containing protein</fullName>
    </recommendedName>
</protein>
<dbReference type="EMBL" id="JBJJXI010000134">
    <property type="protein sequence ID" value="KAL3388382.1"/>
    <property type="molecule type" value="Genomic_DNA"/>
</dbReference>